<organism evidence="9 10">
    <name type="scientific">Cymbomonas tetramitiformis</name>
    <dbReference type="NCBI Taxonomy" id="36881"/>
    <lineage>
        <taxon>Eukaryota</taxon>
        <taxon>Viridiplantae</taxon>
        <taxon>Chlorophyta</taxon>
        <taxon>Pyramimonadophyceae</taxon>
        <taxon>Pyramimonadales</taxon>
        <taxon>Pyramimonadaceae</taxon>
        <taxon>Cymbomonas</taxon>
    </lineage>
</organism>
<feature type="domain" description="RING-type" evidence="8">
    <location>
        <begin position="33"/>
        <end position="77"/>
    </location>
</feature>
<dbReference type="PROSITE" id="PS50089">
    <property type="entry name" value="ZF_RING_2"/>
    <property type="match status" value="1"/>
</dbReference>
<dbReference type="PANTHER" id="PTHR12983">
    <property type="entry name" value="RING FINGER 10 FAMILY MEMBER"/>
    <property type="match status" value="1"/>
</dbReference>
<dbReference type="Gene3D" id="3.30.40.10">
    <property type="entry name" value="Zinc/RING finger domain, C3HC4 (zinc finger)"/>
    <property type="match status" value="1"/>
</dbReference>
<reference evidence="9 10" key="1">
    <citation type="journal article" date="2015" name="Genome Biol. Evol.">
        <title>Comparative Genomics of a Bacterivorous Green Alga Reveals Evolutionary Causalities and Consequences of Phago-Mixotrophic Mode of Nutrition.</title>
        <authorList>
            <person name="Burns J.A."/>
            <person name="Paasch A."/>
            <person name="Narechania A."/>
            <person name="Kim E."/>
        </authorList>
    </citation>
    <scope>NUCLEOTIDE SEQUENCE [LARGE SCALE GENOMIC DNA]</scope>
    <source>
        <strain evidence="9 10">PLY_AMNH</strain>
    </source>
</reference>
<comment type="subcellular location">
    <subcellularLocation>
        <location evidence="1">Cytoplasm</location>
    </subcellularLocation>
</comment>
<evidence type="ECO:0000256" key="2">
    <source>
        <dbReference type="ARBA" id="ARBA00022490"/>
    </source>
</evidence>
<keyword evidence="5" id="KW-0862">Zinc</keyword>
<keyword evidence="3" id="KW-0479">Metal-binding</keyword>
<dbReference type="InterPro" id="IPR001841">
    <property type="entry name" value="Znf_RING"/>
</dbReference>
<dbReference type="EMBL" id="LGRX02011022">
    <property type="protein sequence ID" value="KAK3269362.1"/>
    <property type="molecule type" value="Genomic_DNA"/>
</dbReference>
<name>A0AAE0G0D4_9CHLO</name>
<evidence type="ECO:0000256" key="1">
    <source>
        <dbReference type="ARBA" id="ARBA00004496"/>
    </source>
</evidence>
<feature type="compositionally biased region" description="Polar residues" evidence="7">
    <location>
        <begin position="609"/>
        <end position="623"/>
    </location>
</feature>
<feature type="region of interest" description="Disordered" evidence="7">
    <location>
        <begin position="306"/>
        <end position="330"/>
    </location>
</feature>
<sequence length="623" mass="66300">MAEQLVNPDRMLNWDSIVQVERPALPDEEELRCPICLDSPPVCPQMTECGHIFCFPCMMRVLMQGDGLRCTPPCPLCFAPVSLRELRFARLDTVSEAGVGSTLKMVQIVRQKDLMVPVQRLAGESCSASVQARGQEFPLVNTPVCLPHPKFSRISDPNCVTEAAVGELTALAAEVTKEGSQESQEILPFIYHAVDALDRRTRGWLRTQEEARQLPLRETSPPPLAAVVDAKATLLEAQYTANGQADAAFNEDEPAEDWPSLPPPLSMPDPWVLVDESASSGEEAGAGSQGAREVADGAVVVQLPEGEDPSVEVPAPPTPTGASQGADGDSESSIYTFFQVEDGRAIVLHPLNMRMLLQHYPSFDSLPAAFESEVLEVEEVVQCEVTRRRYKFLSHFPATVNFQLVEVDMRKVLPEAALAPFQEELNKRAKRRQAAARKSRERAIKDKATAALAANNGLSDGEVKRMPSLQETQADILEAWSADDGDLAAALAASCEVDRSLEVDGGGRAVSAAMDVAAPAGPSFARVADLGYASGHNAPILMGSSASPPLGGGVWGALSASPPAVPISVSQSPPGGSWASMAGTSTASASLGGAGAGTKVVKKGRKGKQTTLLFTTSQRGRSD</sequence>
<dbReference type="Proteomes" id="UP001190700">
    <property type="component" value="Unassembled WGS sequence"/>
</dbReference>
<keyword evidence="2" id="KW-0963">Cytoplasm</keyword>
<evidence type="ECO:0000256" key="7">
    <source>
        <dbReference type="SAM" id="MobiDB-lite"/>
    </source>
</evidence>
<dbReference type="PANTHER" id="PTHR12983:SF9">
    <property type="entry name" value="E3 UBIQUITIN-PROTEIN LIGASE RNF10"/>
    <property type="match status" value="1"/>
</dbReference>
<feature type="region of interest" description="Disordered" evidence="7">
    <location>
        <begin position="589"/>
        <end position="623"/>
    </location>
</feature>
<dbReference type="GO" id="GO:0045944">
    <property type="term" value="P:positive regulation of transcription by RNA polymerase II"/>
    <property type="evidence" value="ECO:0007669"/>
    <property type="project" value="TreeGrafter"/>
</dbReference>
<dbReference type="GO" id="GO:0008270">
    <property type="term" value="F:zinc ion binding"/>
    <property type="evidence" value="ECO:0007669"/>
    <property type="project" value="UniProtKB-KW"/>
</dbReference>
<dbReference type="GO" id="GO:0005737">
    <property type="term" value="C:cytoplasm"/>
    <property type="evidence" value="ECO:0007669"/>
    <property type="project" value="UniProtKB-SubCell"/>
</dbReference>
<evidence type="ECO:0000256" key="3">
    <source>
        <dbReference type="ARBA" id="ARBA00022723"/>
    </source>
</evidence>
<dbReference type="InterPro" id="IPR039739">
    <property type="entry name" value="MAG2/RNF10"/>
</dbReference>
<dbReference type="InterPro" id="IPR013083">
    <property type="entry name" value="Znf_RING/FYVE/PHD"/>
</dbReference>
<evidence type="ECO:0000256" key="5">
    <source>
        <dbReference type="ARBA" id="ARBA00022833"/>
    </source>
</evidence>
<accession>A0AAE0G0D4</accession>
<dbReference type="InterPro" id="IPR018957">
    <property type="entry name" value="Znf_C3HC4_RING-type"/>
</dbReference>
<dbReference type="SUPFAM" id="SSF57850">
    <property type="entry name" value="RING/U-box"/>
    <property type="match status" value="1"/>
</dbReference>
<keyword evidence="4 6" id="KW-0863">Zinc-finger</keyword>
<dbReference type="Pfam" id="PF00097">
    <property type="entry name" value="zf-C3HC4"/>
    <property type="match status" value="1"/>
</dbReference>
<dbReference type="PROSITE" id="PS00518">
    <property type="entry name" value="ZF_RING_1"/>
    <property type="match status" value="1"/>
</dbReference>
<evidence type="ECO:0000313" key="9">
    <source>
        <dbReference type="EMBL" id="KAK3269362.1"/>
    </source>
</evidence>
<evidence type="ECO:0000259" key="8">
    <source>
        <dbReference type="PROSITE" id="PS50089"/>
    </source>
</evidence>
<dbReference type="InterPro" id="IPR017907">
    <property type="entry name" value="Znf_RING_CS"/>
</dbReference>
<evidence type="ECO:0000313" key="10">
    <source>
        <dbReference type="Proteomes" id="UP001190700"/>
    </source>
</evidence>
<keyword evidence="10" id="KW-1185">Reference proteome</keyword>
<evidence type="ECO:0000256" key="6">
    <source>
        <dbReference type="PROSITE-ProRule" id="PRU00175"/>
    </source>
</evidence>
<gene>
    <name evidence="9" type="ORF">CYMTET_22194</name>
</gene>
<comment type="caution">
    <text evidence="9">The sequence shown here is derived from an EMBL/GenBank/DDBJ whole genome shotgun (WGS) entry which is preliminary data.</text>
</comment>
<protein>
    <recommendedName>
        <fullName evidence="8">RING-type domain-containing protein</fullName>
    </recommendedName>
</protein>
<dbReference type="CDD" id="cd16536">
    <property type="entry name" value="RING-HC_RNF10"/>
    <property type="match status" value="1"/>
</dbReference>
<proteinExistence type="predicted"/>
<dbReference type="SMART" id="SM00184">
    <property type="entry name" value="RING"/>
    <property type="match status" value="1"/>
</dbReference>
<dbReference type="AlphaFoldDB" id="A0AAE0G0D4"/>
<evidence type="ECO:0000256" key="4">
    <source>
        <dbReference type="ARBA" id="ARBA00022771"/>
    </source>
</evidence>
<dbReference type="GO" id="GO:0000976">
    <property type="term" value="F:transcription cis-regulatory region binding"/>
    <property type="evidence" value="ECO:0007669"/>
    <property type="project" value="TreeGrafter"/>
</dbReference>